<evidence type="ECO:0000256" key="1">
    <source>
        <dbReference type="SAM" id="MobiDB-lite"/>
    </source>
</evidence>
<protein>
    <submittedName>
        <fullName evidence="2">Uncharacterized protein</fullName>
    </submittedName>
</protein>
<evidence type="ECO:0000313" key="2">
    <source>
        <dbReference type="EMBL" id="KAA1070783.1"/>
    </source>
</evidence>
<proteinExistence type="predicted"/>
<sequence length="61" mass="6859">MVRVSELPEHLPPPTAPAHSWGPIVRTNGATETIRYGIRRLSVSSQNWNTQKYRICVVSLS</sequence>
<organism evidence="2 3">
    <name type="scientific">Puccinia graminis f. sp. tritici</name>
    <dbReference type="NCBI Taxonomy" id="56615"/>
    <lineage>
        <taxon>Eukaryota</taxon>
        <taxon>Fungi</taxon>
        <taxon>Dikarya</taxon>
        <taxon>Basidiomycota</taxon>
        <taxon>Pucciniomycotina</taxon>
        <taxon>Pucciniomycetes</taxon>
        <taxon>Pucciniales</taxon>
        <taxon>Pucciniaceae</taxon>
        <taxon>Puccinia</taxon>
    </lineage>
</organism>
<reference evidence="2 3" key="1">
    <citation type="submission" date="2019-05" db="EMBL/GenBank/DDBJ databases">
        <title>Emergence of the Ug99 lineage of the wheat stem rust pathogen through somatic hybridization.</title>
        <authorList>
            <person name="Li F."/>
            <person name="Upadhyaya N.M."/>
            <person name="Sperschneider J."/>
            <person name="Matny O."/>
            <person name="Nguyen-Phuc H."/>
            <person name="Mago R."/>
            <person name="Raley C."/>
            <person name="Miller M.E."/>
            <person name="Silverstein K.A.T."/>
            <person name="Henningsen E."/>
            <person name="Hirsch C.D."/>
            <person name="Visser B."/>
            <person name="Pretorius Z.A."/>
            <person name="Steffenson B.J."/>
            <person name="Schwessinger B."/>
            <person name="Dodds P.N."/>
            <person name="Figueroa M."/>
        </authorList>
    </citation>
    <scope>NUCLEOTIDE SEQUENCE [LARGE SCALE GENOMIC DNA]</scope>
    <source>
        <strain evidence="2">21-0</strain>
    </source>
</reference>
<accession>A0A5B0M3E5</accession>
<feature type="region of interest" description="Disordered" evidence="1">
    <location>
        <begin position="1"/>
        <end position="24"/>
    </location>
</feature>
<dbReference type="AlphaFoldDB" id="A0A5B0M3E5"/>
<keyword evidence="3" id="KW-1185">Reference proteome</keyword>
<dbReference type="EMBL" id="VSWC01000171">
    <property type="protein sequence ID" value="KAA1070783.1"/>
    <property type="molecule type" value="Genomic_DNA"/>
</dbReference>
<comment type="caution">
    <text evidence="2">The sequence shown here is derived from an EMBL/GenBank/DDBJ whole genome shotgun (WGS) entry which is preliminary data.</text>
</comment>
<gene>
    <name evidence="2" type="ORF">PGT21_023847</name>
</gene>
<name>A0A5B0M3E5_PUCGR</name>
<evidence type="ECO:0000313" key="3">
    <source>
        <dbReference type="Proteomes" id="UP000324748"/>
    </source>
</evidence>
<dbReference type="Proteomes" id="UP000324748">
    <property type="component" value="Unassembled WGS sequence"/>
</dbReference>